<keyword evidence="7" id="KW-1185">Reference proteome</keyword>
<feature type="compositionally biased region" description="Pro residues" evidence="5">
    <location>
        <begin position="13"/>
        <end position="24"/>
    </location>
</feature>
<comment type="caution">
    <text evidence="6">The sequence shown here is derived from an EMBL/GenBank/DDBJ whole genome shotgun (WGS) entry which is preliminary data.</text>
</comment>
<sequence length="208" mass="23225">MFSSFFRSKPTDPSSPPPALPPTTTPAAPEEQEEEAAGQPQAKTQTQTQTQTQNRNHDQDPPKLWTPQTNRKLFFGGLLFFSLSVLATRRALRRRHQACVPPFYTSSLYHKPKVNGAGEALEALNLATLNVVSFGMMGGGGVLWAMDINGLEDMRAYVRKGMLSSEEAGEPLTESDKELEKEVEDWIRKYLGKRVEGDKLRELEESSK</sequence>
<feature type="region of interest" description="Disordered" evidence="5">
    <location>
        <begin position="1"/>
        <end position="67"/>
    </location>
</feature>
<protein>
    <recommendedName>
        <fullName evidence="4">Altered inheritance of mitochondria protein 11</fullName>
    </recommendedName>
</protein>
<evidence type="ECO:0000256" key="2">
    <source>
        <dbReference type="ARBA" id="ARBA00022989"/>
    </source>
</evidence>
<comment type="subcellular location">
    <subcellularLocation>
        <location evidence="4">Membrane</location>
        <topology evidence="4">Multi-pass membrane protein</topology>
    </subcellularLocation>
</comment>
<evidence type="ECO:0000256" key="1">
    <source>
        <dbReference type="ARBA" id="ARBA00022692"/>
    </source>
</evidence>
<keyword evidence="3" id="KW-0472">Membrane</keyword>
<keyword evidence="2" id="KW-1133">Transmembrane helix</keyword>
<dbReference type="Proteomes" id="UP000034291">
    <property type="component" value="Unassembled WGS sequence"/>
</dbReference>
<proteinExistence type="inferred from homology"/>
<evidence type="ECO:0000313" key="6">
    <source>
        <dbReference type="EMBL" id="KKK21991.1"/>
    </source>
</evidence>
<dbReference type="OrthoDB" id="3558022at2759"/>
<dbReference type="EMBL" id="JZBS01001604">
    <property type="protein sequence ID" value="KKK21991.1"/>
    <property type="molecule type" value="Genomic_DNA"/>
</dbReference>
<evidence type="ECO:0000256" key="3">
    <source>
        <dbReference type="ARBA" id="ARBA00023136"/>
    </source>
</evidence>
<feature type="compositionally biased region" description="Low complexity" evidence="5">
    <location>
        <begin position="37"/>
        <end position="53"/>
    </location>
</feature>
<dbReference type="PANTHER" id="PTHR39136:SF1">
    <property type="entry name" value="ALTERED INHERITANCE OF MITOCHONDRIA PROTEIN 11"/>
    <property type="match status" value="1"/>
</dbReference>
<accession>A0A0F8VFV1</accession>
<dbReference type="GO" id="GO:0016020">
    <property type="term" value="C:membrane"/>
    <property type="evidence" value="ECO:0007669"/>
    <property type="project" value="UniProtKB-SubCell"/>
</dbReference>
<keyword evidence="1" id="KW-0812">Transmembrane</keyword>
<dbReference type="InterPro" id="IPR038814">
    <property type="entry name" value="AIM11"/>
</dbReference>
<comment type="similarity">
    <text evidence="4">Belongs to the AIM11 family.</text>
</comment>
<evidence type="ECO:0000256" key="5">
    <source>
        <dbReference type="SAM" id="MobiDB-lite"/>
    </source>
</evidence>
<evidence type="ECO:0000256" key="4">
    <source>
        <dbReference type="RuleBase" id="RU367098"/>
    </source>
</evidence>
<dbReference type="STRING" id="308745.A0A0F8VFV1"/>
<organism evidence="6 7">
    <name type="scientific">Aspergillus rambellii</name>
    <dbReference type="NCBI Taxonomy" id="308745"/>
    <lineage>
        <taxon>Eukaryota</taxon>
        <taxon>Fungi</taxon>
        <taxon>Dikarya</taxon>
        <taxon>Ascomycota</taxon>
        <taxon>Pezizomycotina</taxon>
        <taxon>Eurotiomycetes</taxon>
        <taxon>Eurotiomycetidae</taxon>
        <taxon>Eurotiales</taxon>
        <taxon>Aspergillaceae</taxon>
        <taxon>Aspergillus</taxon>
        <taxon>Aspergillus subgen. Nidulantes</taxon>
    </lineage>
</organism>
<dbReference type="PANTHER" id="PTHR39136">
    <property type="entry name" value="ALTERED INHERITANCE OF MITOCHONDRIA PROTEIN 11"/>
    <property type="match status" value="1"/>
</dbReference>
<dbReference type="AlphaFoldDB" id="A0A0F8VFV1"/>
<reference evidence="6 7" key="1">
    <citation type="submission" date="2015-02" db="EMBL/GenBank/DDBJ databases">
        <title>Draft Genome Sequences of Two Closely-Related Aflatoxigenic Aspergillus Species Obtained from the Cote d'Ivoire.</title>
        <authorList>
            <person name="Moore G.G."/>
            <person name="Beltz S.B."/>
            <person name="Mack B.M."/>
        </authorList>
    </citation>
    <scope>NUCLEOTIDE SEQUENCE [LARGE SCALE GENOMIC DNA]</scope>
    <source>
        <strain evidence="6 7">SRRC1468</strain>
    </source>
</reference>
<dbReference type="GO" id="GO:0005739">
    <property type="term" value="C:mitochondrion"/>
    <property type="evidence" value="ECO:0007669"/>
    <property type="project" value="TreeGrafter"/>
</dbReference>
<name>A0A0F8VFV1_9EURO</name>
<evidence type="ECO:0000313" key="7">
    <source>
        <dbReference type="Proteomes" id="UP000034291"/>
    </source>
</evidence>
<gene>
    <name evidence="4" type="primary">AIM11</name>
    <name evidence="6" type="ORF">ARAM_005067</name>
</gene>